<sequence length="84" mass="9790">MRQVILIVPDEFYAPFMKLVKALPFSIKAKPIAPPKPKQYTPEQQEWIDDFREALHEVELHQQGKIKLQSAYDLLDELRNNSVG</sequence>
<evidence type="ECO:0000313" key="1">
    <source>
        <dbReference type="EMBL" id="AWM31702.1"/>
    </source>
</evidence>
<name>A0A2Z3GIJ4_9BACT</name>
<dbReference type="AlphaFoldDB" id="A0A2Z3GIJ4"/>
<dbReference type="RefSeq" id="WP_109654416.1">
    <property type="nucleotide sequence ID" value="NZ_CP029145.1"/>
</dbReference>
<organism evidence="1 2">
    <name type="scientific">Hymenobacter nivis</name>
    <dbReference type="NCBI Taxonomy" id="1850093"/>
    <lineage>
        <taxon>Bacteria</taxon>
        <taxon>Pseudomonadati</taxon>
        <taxon>Bacteroidota</taxon>
        <taxon>Cytophagia</taxon>
        <taxon>Cytophagales</taxon>
        <taxon>Hymenobacteraceae</taxon>
        <taxon>Hymenobacter</taxon>
    </lineage>
</organism>
<dbReference type="EMBL" id="CP029145">
    <property type="protein sequence ID" value="AWM31702.1"/>
    <property type="molecule type" value="Genomic_DNA"/>
</dbReference>
<gene>
    <name evidence="1" type="ORF">DDQ68_02190</name>
</gene>
<accession>A0A2Z3GIJ4</accession>
<evidence type="ECO:0000313" key="2">
    <source>
        <dbReference type="Proteomes" id="UP000245999"/>
    </source>
</evidence>
<dbReference type="OrthoDB" id="886540at2"/>
<proteinExistence type="predicted"/>
<keyword evidence="2" id="KW-1185">Reference proteome</keyword>
<reference evidence="2" key="1">
    <citation type="submission" date="2018-04" db="EMBL/GenBank/DDBJ databases">
        <title>Complete genome of Antarctic heterotrophic bacterium Hymenobacter nivis.</title>
        <authorList>
            <person name="Terashima M."/>
        </authorList>
    </citation>
    <scope>NUCLEOTIDE SEQUENCE [LARGE SCALE GENOMIC DNA]</scope>
    <source>
        <strain evidence="2">NBRC 111535</strain>
    </source>
</reference>
<protein>
    <submittedName>
        <fullName evidence="1">Uncharacterized protein</fullName>
    </submittedName>
</protein>
<dbReference type="KEGG" id="hnv:DDQ68_02190"/>
<dbReference type="Proteomes" id="UP000245999">
    <property type="component" value="Chromosome"/>
</dbReference>